<proteinExistence type="predicted"/>
<dbReference type="EMBL" id="JBHUMQ010000003">
    <property type="protein sequence ID" value="MFD2692483.1"/>
    <property type="molecule type" value="Genomic_DNA"/>
</dbReference>
<organism evidence="1 2">
    <name type="scientific">Sporolactobacillus shoreicorticis</name>
    <dbReference type="NCBI Taxonomy" id="1923877"/>
    <lineage>
        <taxon>Bacteria</taxon>
        <taxon>Bacillati</taxon>
        <taxon>Bacillota</taxon>
        <taxon>Bacilli</taxon>
        <taxon>Bacillales</taxon>
        <taxon>Sporolactobacillaceae</taxon>
        <taxon>Sporolactobacillus</taxon>
    </lineage>
</organism>
<evidence type="ECO:0000313" key="1">
    <source>
        <dbReference type="EMBL" id="MFD2692483.1"/>
    </source>
</evidence>
<sequence>MKLELIGADRLAQKLLEKSATDFEAVANKNIRDIYTRGQKQPYQGGVPPETGGTPYASGQLRISLTYRQGEVGYLKSYAPHVEYGHRTVNGGYVPGQYYLKRNVDTQRSIYKEDLKEKLRE</sequence>
<reference evidence="2" key="1">
    <citation type="journal article" date="2019" name="Int. J. Syst. Evol. Microbiol.">
        <title>The Global Catalogue of Microorganisms (GCM) 10K type strain sequencing project: providing services to taxonomists for standard genome sequencing and annotation.</title>
        <authorList>
            <consortium name="The Broad Institute Genomics Platform"/>
            <consortium name="The Broad Institute Genome Sequencing Center for Infectious Disease"/>
            <person name="Wu L."/>
            <person name="Ma J."/>
        </authorList>
    </citation>
    <scope>NUCLEOTIDE SEQUENCE [LARGE SCALE GENOMIC DNA]</scope>
    <source>
        <strain evidence="2">TISTR 2466</strain>
    </source>
</reference>
<name>A0ABW5RZH0_9BACL</name>
<keyword evidence="2" id="KW-1185">Reference proteome</keyword>
<dbReference type="Proteomes" id="UP001597399">
    <property type="component" value="Unassembled WGS sequence"/>
</dbReference>
<comment type="caution">
    <text evidence="1">The sequence shown here is derived from an EMBL/GenBank/DDBJ whole genome shotgun (WGS) entry which is preliminary data.</text>
</comment>
<gene>
    <name evidence="1" type="ORF">ACFSUE_02335</name>
</gene>
<evidence type="ECO:0008006" key="3">
    <source>
        <dbReference type="Google" id="ProtNLM"/>
    </source>
</evidence>
<evidence type="ECO:0000313" key="2">
    <source>
        <dbReference type="Proteomes" id="UP001597399"/>
    </source>
</evidence>
<dbReference type="RefSeq" id="WP_253059642.1">
    <property type="nucleotide sequence ID" value="NZ_JAMXWM010000004.1"/>
</dbReference>
<protein>
    <recommendedName>
        <fullName evidence="3">HK97 gp10 family phage protein</fullName>
    </recommendedName>
</protein>
<accession>A0ABW5RZH0</accession>